<organism evidence="1 2">
    <name type="scientific">Microbispora corallina</name>
    <dbReference type="NCBI Taxonomy" id="83302"/>
    <lineage>
        <taxon>Bacteria</taxon>
        <taxon>Bacillati</taxon>
        <taxon>Actinomycetota</taxon>
        <taxon>Actinomycetes</taxon>
        <taxon>Streptosporangiales</taxon>
        <taxon>Streptosporangiaceae</taxon>
        <taxon>Microbispora</taxon>
    </lineage>
</organism>
<comment type="caution">
    <text evidence="1">The sequence shown here is derived from an EMBL/GenBank/DDBJ whole genome shotgun (WGS) entry which is preliminary data.</text>
</comment>
<protein>
    <submittedName>
        <fullName evidence="1">Uncharacterized protein</fullName>
    </submittedName>
</protein>
<gene>
    <name evidence="1" type="ORF">Mco01_55230</name>
</gene>
<reference evidence="1 2" key="1">
    <citation type="submission" date="2021-01" db="EMBL/GenBank/DDBJ databases">
        <title>Whole genome shotgun sequence of Microbispora corallina NBRC 16416.</title>
        <authorList>
            <person name="Komaki H."/>
            <person name="Tamura T."/>
        </authorList>
    </citation>
    <scope>NUCLEOTIDE SEQUENCE [LARGE SCALE GENOMIC DNA]</scope>
    <source>
        <strain evidence="1 2">NBRC 16416</strain>
    </source>
</reference>
<keyword evidence="2" id="KW-1185">Reference proteome</keyword>
<dbReference type="RefSeq" id="WP_204059729.1">
    <property type="nucleotide sequence ID" value="NZ_BAAAGP010000006.1"/>
</dbReference>
<dbReference type="Proteomes" id="UP000603904">
    <property type="component" value="Unassembled WGS sequence"/>
</dbReference>
<name>A0ABQ4G615_9ACTN</name>
<accession>A0ABQ4G615</accession>
<proteinExistence type="predicted"/>
<evidence type="ECO:0000313" key="2">
    <source>
        <dbReference type="Proteomes" id="UP000603904"/>
    </source>
</evidence>
<sequence>MTTPSGGQPGASSAPPCRLHVLVARAAPVALIMRRGPAGWWHLLEWDLRSREVRPGAWLRGTLYPRRCDISPDGKLLGYFALGHGPSPWTTYFAVSKVPWLTALVAWRTFGTWTGGCEFAPDNGLTIRASMGKKPFHGSYPHGAVVEDLTLDWVHRDLQNEYRRGWRPLAEGVAERMPPELREAVLIARVRPGGDRALVLAHTGTDFRRHGIEGVQVSYLREEDDGDLTPLPEAAWADWDEEGRLLMATRDGMVKIMEQRSGVWTETWSQDLRELTPEPLPSPAWAQAW</sequence>
<evidence type="ECO:0000313" key="1">
    <source>
        <dbReference type="EMBL" id="GIH42523.1"/>
    </source>
</evidence>
<dbReference type="EMBL" id="BOOC01000031">
    <property type="protein sequence ID" value="GIH42523.1"/>
    <property type="molecule type" value="Genomic_DNA"/>
</dbReference>